<evidence type="ECO:0000313" key="2">
    <source>
        <dbReference type="EMBL" id="GBF33253.1"/>
    </source>
</evidence>
<feature type="region of interest" description="Disordered" evidence="1">
    <location>
        <begin position="1"/>
        <end position="20"/>
    </location>
</feature>
<proteinExistence type="predicted"/>
<accession>A0A2L2XC33</accession>
<name>A0A2L2XC33_9FIRM</name>
<dbReference type="EMBL" id="BFAV01000081">
    <property type="protein sequence ID" value="GBF33253.1"/>
    <property type="molecule type" value="Genomic_DNA"/>
</dbReference>
<gene>
    <name evidence="2" type="ORF">DCCM_2352</name>
</gene>
<evidence type="ECO:0000313" key="3">
    <source>
        <dbReference type="Proteomes" id="UP000239549"/>
    </source>
</evidence>
<keyword evidence="3" id="KW-1185">Reference proteome</keyword>
<protein>
    <submittedName>
        <fullName evidence="2">Uncharacterized protein</fullName>
    </submittedName>
</protein>
<comment type="caution">
    <text evidence="2">The sequence shown here is derived from an EMBL/GenBank/DDBJ whole genome shotgun (WGS) entry which is preliminary data.</text>
</comment>
<organism evidence="2 3">
    <name type="scientific">Desulfocucumis palustris</name>
    <dbReference type="NCBI Taxonomy" id="1898651"/>
    <lineage>
        <taxon>Bacteria</taxon>
        <taxon>Bacillati</taxon>
        <taxon>Bacillota</taxon>
        <taxon>Clostridia</taxon>
        <taxon>Eubacteriales</taxon>
        <taxon>Desulfocucumaceae</taxon>
        <taxon>Desulfocucumis</taxon>
    </lineage>
</organism>
<evidence type="ECO:0000256" key="1">
    <source>
        <dbReference type="SAM" id="MobiDB-lite"/>
    </source>
</evidence>
<dbReference type="Proteomes" id="UP000239549">
    <property type="component" value="Unassembled WGS sequence"/>
</dbReference>
<sequence length="64" mass="7251">MLSTGELWNPSDLQQIDVPPEIREKELKKDLRQPVQKDRSDNLKGFGMVLLGRLYNSVNNGATP</sequence>
<dbReference type="AlphaFoldDB" id="A0A2L2XC33"/>
<reference evidence="3" key="1">
    <citation type="submission" date="2018-02" db="EMBL/GenBank/DDBJ databases">
        <title>Genome sequence of Desulfocucumis palustris strain NAW-5.</title>
        <authorList>
            <person name="Watanabe M."/>
            <person name="Kojima H."/>
            <person name="Fukui M."/>
        </authorList>
    </citation>
    <scope>NUCLEOTIDE SEQUENCE [LARGE SCALE GENOMIC DNA]</scope>
    <source>
        <strain evidence="3">NAW-5</strain>
    </source>
</reference>